<sequence length="70" mass="7989">DSEEDTDSGEEPNVKDTVVEPTRKSSSNQILKILKQYGEEEKQREQARLDLVIVADSHVILKQVVMEFDT</sequence>
<organism evidence="2 3">
    <name type="scientific">Dreissena polymorpha</name>
    <name type="common">Zebra mussel</name>
    <name type="synonym">Mytilus polymorpha</name>
    <dbReference type="NCBI Taxonomy" id="45954"/>
    <lineage>
        <taxon>Eukaryota</taxon>
        <taxon>Metazoa</taxon>
        <taxon>Spiralia</taxon>
        <taxon>Lophotrochozoa</taxon>
        <taxon>Mollusca</taxon>
        <taxon>Bivalvia</taxon>
        <taxon>Autobranchia</taxon>
        <taxon>Heteroconchia</taxon>
        <taxon>Euheterodonta</taxon>
        <taxon>Imparidentia</taxon>
        <taxon>Neoheterodontei</taxon>
        <taxon>Myida</taxon>
        <taxon>Dreissenoidea</taxon>
        <taxon>Dreissenidae</taxon>
        <taxon>Dreissena</taxon>
    </lineage>
</organism>
<feature type="non-terminal residue" evidence="2">
    <location>
        <position position="1"/>
    </location>
</feature>
<dbReference type="EMBL" id="JAIWYP010000016">
    <property type="protein sequence ID" value="KAH3695548.1"/>
    <property type="molecule type" value="Genomic_DNA"/>
</dbReference>
<dbReference type="Proteomes" id="UP000828390">
    <property type="component" value="Unassembled WGS sequence"/>
</dbReference>
<comment type="caution">
    <text evidence="2">The sequence shown here is derived from an EMBL/GenBank/DDBJ whole genome shotgun (WGS) entry which is preliminary data.</text>
</comment>
<evidence type="ECO:0000256" key="1">
    <source>
        <dbReference type="SAM" id="MobiDB-lite"/>
    </source>
</evidence>
<feature type="compositionally biased region" description="Basic and acidic residues" evidence="1">
    <location>
        <begin position="12"/>
        <end position="23"/>
    </location>
</feature>
<name>A0A9D3Y7X9_DREPO</name>
<evidence type="ECO:0000313" key="3">
    <source>
        <dbReference type="Proteomes" id="UP000828390"/>
    </source>
</evidence>
<keyword evidence="3" id="KW-1185">Reference proteome</keyword>
<accession>A0A9D3Y7X9</accession>
<feature type="compositionally biased region" description="Acidic residues" evidence="1">
    <location>
        <begin position="1"/>
        <end position="10"/>
    </location>
</feature>
<protein>
    <submittedName>
        <fullName evidence="2">Uncharacterized protein</fullName>
    </submittedName>
</protein>
<reference evidence="2" key="1">
    <citation type="journal article" date="2019" name="bioRxiv">
        <title>The Genome of the Zebra Mussel, Dreissena polymorpha: A Resource for Invasive Species Research.</title>
        <authorList>
            <person name="McCartney M.A."/>
            <person name="Auch B."/>
            <person name="Kono T."/>
            <person name="Mallez S."/>
            <person name="Zhang Y."/>
            <person name="Obille A."/>
            <person name="Becker A."/>
            <person name="Abrahante J.E."/>
            <person name="Garbe J."/>
            <person name="Badalamenti J.P."/>
            <person name="Herman A."/>
            <person name="Mangelson H."/>
            <person name="Liachko I."/>
            <person name="Sullivan S."/>
            <person name="Sone E.D."/>
            <person name="Koren S."/>
            <person name="Silverstein K.A.T."/>
            <person name="Beckman K.B."/>
            <person name="Gohl D.M."/>
        </authorList>
    </citation>
    <scope>NUCLEOTIDE SEQUENCE</scope>
    <source>
        <strain evidence="2">Duluth1</strain>
        <tissue evidence="2">Whole animal</tissue>
    </source>
</reference>
<feature type="region of interest" description="Disordered" evidence="1">
    <location>
        <begin position="1"/>
        <end position="26"/>
    </location>
</feature>
<dbReference type="AlphaFoldDB" id="A0A9D3Y7X9"/>
<evidence type="ECO:0000313" key="2">
    <source>
        <dbReference type="EMBL" id="KAH3695548.1"/>
    </source>
</evidence>
<reference evidence="2" key="2">
    <citation type="submission" date="2020-11" db="EMBL/GenBank/DDBJ databases">
        <authorList>
            <person name="McCartney M.A."/>
            <person name="Auch B."/>
            <person name="Kono T."/>
            <person name="Mallez S."/>
            <person name="Becker A."/>
            <person name="Gohl D.M."/>
            <person name="Silverstein K.A.T."/>
            <person name="Koren S."/>
            <person name="Bechman K.B."/>
            <person name="Herman A."/>
            <person name="Abrahante J.E."/>
            <person name="Garbe J."/>
        </authorList>
    </citation>
    <scope>NUCLEOTIDE SEQUENCE</scope>
    <source>
        <strain evidence="2">Duluth1</strain>
        <tissue evidence="2">Whole animal</tissue>
    </source>
</reference>
<gene>
    <name evidence="2" type="ORF">DPMN_083009</name>
</gene>
<proteinExistence type="predicted"/>